<dbReference type="STRING" id="229919.GCA_001050195_02932"/>
<dbReference type="GO" id="GO:0004594">
    <property type="term" value="F:pantothenate kinase activity"/>
    <property type="evidence" value="ECO:0007669"/>
    <property type="project" value="TreeGrafter"/>
</dbReference>
<dbReference type="InterPro" id="IPR043129">
    <property type="entry name" value="ATPase_NBD"/>
</dbReference>
<dbReference type="Gene3D" id="3.30.420.40">
    <property type="match status" value="1"/>
</dbReference>
<keyword evidence="2" id="KW-0067">ATP-binding</keyword>
<evidence type="ECO:0000256" key="1">
    <source>
        <dbReference type="ARBA" id="ARBA00022741"/>
    </source>
</evidence>
<comment type="caution">
    <text evidence="4">The sequence shown here is derived from an EMBL/GenBank/DDBJ whole genome shotgun (WGS) entry which is preliminary data.</text>
</comment>
<keyword evidence="1" id="KW-0547">Nucleotide-binding</keyword>
<dbReference type="PANTHER" id="PTHR12280:SF20">
    <property type="entry name" value="4'-PHOSPHOPANTETHEINE PHOSPHATASE"/>
    <property type="match status" value="1"/>
</dbReference>
<organism evidence="4 5">
    <name type="scientific">Anaerolinea thermolimosa</name>
    <dbReference type="NCBI Taxonomy" id="229919"/>
    <lineage>
        <taxon>Bacteria</taxon>
        <taxon>Bacillati</taxon>
        <taxon>Chloroflexota</taxon>
        <taxon>Anaerolineae</taxon>
        <taxon>Anaerolineales</taxon>
        <taxon>Anaerolineaceae</taxon>
        <taxon>Anaerolinea</taxon>
    </lineage>
</organism>
<evidence type="ECO:0000313" key="4">
    <source>
        <dbReference type="EMBL" id="HCE17083.1"/>
    </source>
</evidence>
<reference evidence="4 5" key="1">
    <citation type="journal article" date="2018" name="Nat. Biotechnol.">
        <title>A standardized bacterial taxonomy based on genome phylogeny substantially revises the tree of life.</title>
        <authorList>
            <person name="Parks D.H."/>
            <person name="Chuvochina M."/>
            <person name="Waite D.W."/>
            <person name="Rinke C."/>
            <person name="Skarshewski A."/>
            <person name="Chaumeil P.A."/>
            <person name="Hugenholtz P."/>
        </authorList>
    </citation>
    <scope>NUCLEOTIDE SEQUENCE [LARGE SCALE GENOMIC DNA]</scope>
    <source>
        <strain evidence="4">UBA8781</strain>
    </source>
</reference>
<dbReference type="GO" id="GO:0005829">
    <property type="term" value="C:cytosol"/>
    <property type="evidence" value="ECO:0007669"/>
    <property type="project" value="TreeGrafter"/>
</dbReference>
<evidence type="ECO:0000256" key="2">
    <source>
        <dbReference type="ARBA" id="ARBA00022840"/>
    </source>
</evidence>
<accession>A0A3D1JF14</accession>
<dbReference type="Proteomes" id="UP000264141">
    <property type="component" value="Unassembled WGS sequence"/>
</dbReference>
<dbReference type="PANTHER" id="PTHR12280">
    <property type="entry name" value="PANTOTHENATE KINASE"/>
    <property type="match status" value="1"/>
</dbReference>
<name>A0A3D1JF14_9CHLR</name>
<proteinExistence type="predicted"/>
<keyword evidence="3" id="KW-0173">Coenzyme A biosynthesis</keyword>
<protein>
    <submittedName>
        <fullName evidence="4">Fumble domain-containing protein</fullName>
    </submittedName>
</protein>
<dbReference type="GO" id="GO:0005524">
    <property type="term" value="F:ATP binding"/>
    <property type="evidence" value="ECO:0007669"/>
    <property type="project" value="UniProtKB-KW"/>
</dbReference>
<dbReference type="InterPro" id="IPR004567">
    <property type="entry name" value="Type_II_PanK"/>
</dbReference>
<sequence length="271" mass="27859">MLAAIDLGITNIDIVFHQGDAYGHVRLPANGQPVERQMEAALNALQAQGCQPAKIAVTGGQYRRLATRFDAVEIVGVSEVQAIGLGGLALAGVERALVVSAGSGTAMVAARGRDCTHITGIAVGGGTLQGLGRLLVGTADAPEIDRLALAGDPNRADLTLVEAVGGTVGRLPPDANAVNFGRLARQPLELSQPDLAAALVRLVGQVIAVVAINAARAEGLEPIVVIGHLVDLPSLRRVLNEVAGYYQATIYVPERPGMGTALGALLWAEGL</sequence>
<dbReference type="Pfam" id="PF03630">
    <property type="entry name" value="Fumble"/>
    <property type="match status" value="1"/>
</dbReference>
<dbReference type="CDD" id="cd24085">
    <property type="entry name" value="ASKHA_NBD_PanK-II_bac"/>
    <property type="match status" value="1"/>
</dbReference>
<dbReference type="EMBL" id="DPBP01000020">
    <property type="protein sequence ID" value="HCE17083.1"/>
    <property type="molecule type" value="Genomic_DNA"/>
</dbReference>
<dbReference type="SUPFAM" id="SSF53067">
    <property type="entry name" value="Actin-like ATPase domain"/>
    <property type="match status" value="1"/>
</dbReference>
<evidence type="ECO:0000313" key="5">
    <source>
        <dbReference type="Proteomes" id="UP000264141"/>
    </source>
</evidence>
<dbReference type="AlphaFoldDB" id="A0A3D1JF14"/>
<gene>
    <name evidence="4" type="ORF">DEQ80_04410</name>
</gene>
<dbReference type="GO" id="GO:0015937">
    <property type="term" value="P:coenzyme A biosynthetic process"/>
    <property type="evidence" value="ECO:0007669"/>
    <property type="project" value="UniProtKB-KW"/>
</dbReference>
<evidence type="ECO:0000256" key="3">
    <source>
        <dbReference type="ARBA" id="ARBA00022993"/>
    </source>
</evidence>